<proteinExistence type="predicted"/>
<keyword evidence="1" id="KW-1133">Transmembrane helix</keyword>
<keyword evidence="1" id="KW-0472">Membrane</keyword>
<accession>A0AAN6XQJ4</accession>
<reference evidence="2" key="2">
    <citation type="submission" date="2023-05" db="EMBL/GenBank/DDBJ databases">
        <authorList>
            <consortium name="Lawrence Berkeley National Laboratory"/>
            <person name="Steindorff A."/>
            <person name="Hensen N."/>
            <person name="Bonometti L."/>
            <person name="Westerberg I."/>
            <person name="Brannstrom I.O."/>
            <person name="Guillou S."/>
            <person name="Cros-Aarteil S."/>
            <person name="Calhoun S."/>
            <person name="Haridas S."/>
            <person name="Kuo A."/>
            <person name="Mondo S."/>
            <person name="Pangilinan J."/>
            <person name="Riley R."/>
            <person name="Labutti K."/>
            <person name="Andreopoulos B."/>
            <person name="Lipzen A."/>
            <person name="Chen C."/>
            <person name="Yanf M."/>
            <person name="Daum C."/>
            <person name="Ng V."/>
            <person name="Clum A."/>
            <person name="Ohm R."/>
            <person name="Martin F."/>
            <person name="Silar P."/>
            <person name="Natvig D."/>
            <person name="Lalanne C."/>
            <person name="Gautier V."/>
            <person name="Ament-Velasquez S.L."/>
            <person name="Kruys A."/>
            <person name="Hutchinson M.I."/>
            <person name="Powell A.J."/>
            <person name="Barry K."/>
            <person name="Miller A.N."/>
            <person name="Grigoriev I.V."/>
            <person name="Debuchy R."/>
            <person name="Gladieux P."/>
            <person name="Thoren M.H."/>
            <person name="Johannesson H."/>
        </authorList>
    </citation>
    <scope>NUCLEOTIDE SEQUENCE</scope>
    <source>
        <strain evidence="2">CBS 315.58</strain>
    </source>
</reference>
<organism evidence="2 3">
    <name type="scientific">Triangularia verruculosa</name>
    <dbReference type="NCBI Taxonomy" id="2587418"/>
    <lineage>
        <taxon>Eukaryota</taxon>
        <taxon>Fungi</taxon>
        <taxon>Dikarya</taxon>
        <taxon>Ascomycota</taxon>
        <taxon>Pezizomycotina</taxon>
        <taxon>Sordariomycetes</taxon>
        <taxon>Sordariomycetidae</taxon>
        <taxon>Sordariales</taxon>
        <taxon>Podosporaceae</taxon>
        <taxon>Triangularia</taxon>
    </lineage>
</organism>
<name>A0AAN6XQJ4_9PEZI</name>
<sequence length="183" mass="20560">MPPQPPHPSQNPTLSTITIPNPFSRSWSDIPATTTTPTTQSSIVIYPRSLTPTITTSLTTTAYTATESPPQTNIQTATIIITLLLTLLLALPILIITYILTARYIRRKKTLSRLRERGVVIAHTAAQPQERPPSSAPDHQAHLHLERFYQSQGRNEVDAGEVYRFVREMRRQQGDDGGYQVRY</sequence>
<keyword evidence="1" id="KW-0812">Transmembrane</keyword>
<dbReference type="EMBL" id="MU863880">
    <property type="protein sequence ID" value="KAK4204686.1"/>
    <property type="molecule type" value="Genomic_DNA"/>
</dbReference>
<reference evidence="2" key="1">
    <citation type="journal article" date="2023" name="Mol. Phylogenet. Evol.">
        <title>Genome-scale phylogeny and comparative genomics of the fungal order Sordariales.</title>
        <authorList>
            <person name="Hensen N."/>
            <person name="Bonometti L."/>
            <person name="Westerberg I."/>
            <person name="Brannstrom I.O."/>
            <person name="Guillou S."/>
            <person name="Cros-Aarteil S."/>
            <person name="Calhoun S."/>
            <person name="Haridas S."/>
            <person name="Kuo A."/>
            <person name="Mondo S."/>
            <person name="Pangilinan J."/>
            <person name="Riley R."/>
            <person name="LaButti K."/>
            <person name="Andreopoulos B."/>
            <person name="Lipzen A."/>
            <person name="Chen C."/>
            <person name="Yan M."/>
            <person name="Daum C."/>
            <person name="Ng V."/>
            <person name="Clum A."/>
            <person name="Steindorff A."/>
            <person name="Ohm R.A."/>
            <person name="Martin F."/>
            <person name="Silar P."/>
            <person name="Natvig D.O."/>
            <person name="Lalanne C."/>
            <person name="Gautier V."/>
            <person name="Ament-Velasquez S.L."/>
            <person name="Kruys A."/>
            <person name="Hutchinson M.I."/>
            <person name="Powell A.J."/>
            <person name="Barry K."/>
            <person name="Miller A.N."/>
            <person name="Grigoriev I.V."/>
            <person name="Debuchy R."/>
            <person name="Gladieux P."/>
            <person name="Hiltunen Thoren M."/>
            <person name="Johannesson H."/>
        </authorList>
    </citation>
    <scope>NUCLEOTIDE SEQUENCE</scope>
    <source>
        <strain evidence="2">CBS 315.58</strain>
    </source>
</reference>
<dbReference type="Proteomes" id="UP001303160">
    <property type="component" value="Unassembled WGS sequence"/>
</dbReference>
<comment type="caution">
    <text evidence="2">The sequence shown here is derived from an EMBL/GenBank/DDBJ whole genome shotgun (WGS) entry which is preliminary data.</text>
</comment>
<feature type="transmembrane region" description="Helical" evidence="1">
    <location>
        <begin position="79"/>
        <end position="105"/>
    </location>
</feature>
<protein>
    <submittedName>
        <fullName evidence="2">Uncharacterized protein</fullName>
    </submittedName>
</protein>
<keyword evidence="3" id="KW-1185">Reference proteome</keyword>
<dbReference type="AlphaFoldDB" id="A0AAN6XQJ4"/>
<evidence type="ECO:0000313" key="3">
    <source>
        <dbReference type="Proteomes" id="UP001303160"/>
    </source>
</evidence>
<gene>
    <name evidence="2" type="ORF">QBC40DRAFT_249758</name>
</gene>
<evidence type="ECO:0000256" key="1">
    <source>
        <dbReference type="SAM" id="Phobius"/>
    </source>
</evidence>
<evidence type="ECO:0000313" key="2">
    <source>
        <dbReference type="EMBL" id="KAK4204686.1"/>
    </source>
</evidence>